<comment type="caution">
    <text evidence="2">The sequence shown here is derived from an EMBL/GenBank/DDBJ whole genome shotgun (WGS) entry which is preliminary data.</text>
</comment>
<keyword evidence="3" id="KW-1185">Reference proteome</keyword>
<evidence type="ECO:0000259" key="1">
    <source>
        <dbReference type="Pfam" id="PF06985"/>
    </source>
</evidence>
<organism evidence="2 3">
    <name type="scientific">Podospora aff. communis PSN243</name>
    <dbReference type="NCBI Taxonomy" id="3040156"/>
    <lineage>
        <taxon>Eukaryota</taxon>
        <taxon>Fungi</taxon>
        <taxon>Dikarya</taxon>
        <taxon>Ascomycota</taxon>
        <taxon>Pezizomycotina</taxon>
        <taxon>Sordariomycetes</taxon>
        <taxon>Sordariomycetidae</taxon>
        <taxon>Sordariales</taxon>
        <taxon>Podosporaceae</taxon>
        <taxon>Podospora</taxon>
    </lineage>
</organism>
<reference evidence="2" key="2">
    <citation type="submission" date="2023-05" db="EMBL/GenBank/DDBJ databases">
        <authorList>
            <consortium name="Lawrence Berkeley National Laboratory"/>
            <person name="Steindorff A."/>
            <person name="Hensen N."/>
            <person name="Bonometti L."/>
            <person name="Westerberg I."/>
            <person name="Brannstrom I.O."/>
            <person name="Guillou S."/>
            <person name="Cros-Aarteil S."/>
            <person name="Calhoun S."/>
            <person name="Haridas S."/>
            <person name="Kuo A."/>
            <person name="Mondo S."/>
            <person name="Pangilinan J."/>
            <person name="Riley R."/>
            <person name="Labutti K."/>
            <person name="Andreopoulos B."/>
            <person name="Lipzen A."/>
            <person name="Chen C."/>
            <person name="Yanf M."/>
            <person name="Daum C."/>
            <person name="Ng V."/>
            <person name="Clum A."/>
            <person name="Ohm R."/>
            <person name="Martin F."/>
            <person name="Silar P."/>
            <person name="Natvig D."/>
            <person name="Lalanne C."/>
            <person name="Gautier V."/>
            <person name="Ament-Velasquez S.L."/>
            <person name="Kruys A."/>
            <person name="Hutchinson M.I."/>
            <person name="Powell A.J."/>
            <person name="Barry K."/>
            <person name="Miller A.N."/>
            <person name="Grigoriev I.V."/>
            <person name="Debuchy R."/>
            <person name="Gladieux P."/>
            <person name="Thoren M.H."/>
            <person name="Johannesson H."/>
        </authorList>
    </citation>
    <scope>NUCLEOTIDE SEQUENCE</scope>
    <source>
        <strain evidence="2">PSN243</strain>
    </source>
</reference>
<feature type="domain" description="Heterokaryon incompatibility" evidence="1">
    <location>
        <begin position="206"/>
        <end position="361"/>
    </location>
</feature>
<name>A0AAV9GR59_9PEZI</name>
<dbReference type="Proteomes" id="UP001321760">
    <property type="component" value="Unassembled WGS sequence"/>
</dbReference>
<dbReference type="PANTHER" id="PTHR33112:SF10">
    <property type="entry name" value="TOL"/>
    <property type="match status" value="1"/>
</dbReference>
<accession>A0AAV9GR59</accession>
<dbReference type="InterPro" id="IPR010730">
    <property type="entry name" value="HET"/>
</dbReference>
<dbReference type="AlphaFoldDB" id="A0AAV9GR59"/>
<evidence type="ECO:0000313" key="2">
    <source>
        <dbReference type="EMBL" id="KAK4450151.1"/>
    </source>
</evidence>
<dbReference type="PANTHER" id="PTHR33112">
    <property type="entry name" value="DOMAIN PROTEIN, PUTATIVE-RELATED"/>
    <property type="match status" value="1"/>
</dbReference>
<gene>
    <name evidence="2" type="ORF">QBC34DRAFT_437420</name>
</gene>
<proteinExistence type="predicted"/>
<evidence type="ECO:0000313" key="3">
    <source>
        <dbReference type="Proteomes" id="UP001321760"/>
    </source>
</evidence>
<protein>
    <submittedName>
        <fullName evidence="2">Heterokaryon incompatibility protein-domain-containing protein</fullName>
    </submittedName>
</protein>
<sequence>MTNVPQNQGLCPWCRDIFAGRWRPWRVPTSLDGKWKIYHFHETLDSLRKCAETCGVNGRCNLCAVAISTGKWTTVPRSAELTFSHIREVKYLSINITPEGAPATRLVGCTITMTRVQKHQLSNFIRPNIGTSTFSTASEDLIKRKYLTCCSDHNLCGASAGGFTPTRVLDLGSDSDSTDGTSLAARTVRLIERRHDSTTSHTNQPYATLSHCWGLTKILRLLRSNKTELEEGIDVDTLLPTFQHAIQVTRLLGLRFLWIDSLCIIQNVDDSDWEIESALMGKVYRHASVNIAAASATDARGGLFFDRDPVLIQPFAAYADASSSSEGPGLIESGWYLWKNDGRWGLVGREPLNVRGWVLQERLLSARTVHFTKSEVFWHCLEDLGSESVPDQVQDDLMSTPVMQIGDYTDVRISIATARSEGQSLSHQSRNRLYQDWKRVLVHYSKCGLTKETDRLVAIFGIADELEQLIGDVCLAGLWRNQMPSCLLWLVDWGTSGVDRHTAIPESMTCKRSNEWVAPSWSWASLRQTITFPILNTDAKCHTKVVDATMERKRNGAVICGRLTLQGPMVEVDVSVECGKVAAGWCDGAVILPDREEDQKLSARFYLQTDGLYQSSQRWALLILEDWADFFLFLEPVEMDETGPTVLCRSGVLLMEPSNNASPNWSAYEKVVDIV</sequence>
<reference evidence="2" key="1">
    <citation type="journal article" date="2023" name="Mol. Phylogenet. Evol.">
        <title>Genome-scale phylogeny and comparative genomics of the fungal order Sordariales.</title>
        <authorList>
            <person name="Hensen N."/>
            <person name="Bonometti L."/>
            <person name="Westerberg I."/>
            <person name="Brannstrom I.O."/>
            <person name="Guillou S."/>
            <person name="Cros-Aarteil S."/>
            <person name="Calhoun S."/>
            <person name="Haridas S."/>
            <person name="Kuo A."/>
            <person name="Mondo S."/>
            <person name="Pangilinan J."/>
            <person name="Riley R."/>
            <person name="LaButti K."/>
            <person name="Andreopoulos B."/>
            <person name="Lipzen A."/>
            <person name="Chen C."/>
            <person name="Yan M."/>
            <person name="Daum C."/>
            <person name="Ng V."/>
            <person name="Clum A."/>
            <person name="Steindorff A."/>
            <person name="Ohm R.A."/>
            <person name="Martin F."/>
            <person name="Silar P."/>
            <person name="Natvig D.O."/>
            <person name="Lalanne C."/>
            <person name="Gautier V."/>
            <person name="Ament-Velasquez S.L."/>
            <person name="Kruys A."/>
            <person name="Hutchinson M.I."/>
            <person name="Powell A.J."/>
            <person name="Barry K."/>
            <person name="Miller A.N."/>
            <person name="Grigoriev I.V."/>
            <person name="Debuchy R."/>
            <person name="Gladieux P."/>
            <person name="Hiltunen Thoren M."/>
            <person name="Johannesson H."/>
        </authorList>
    </citation>
    <scope>NUCLEOTIDE SEQUENCE</scope>
    <source>
        <strain evidence="2">PSN243</strain>
    </source>
</reference>
<dbReference type="Pfam" id="PF06985">
    <property type="entry name" value="HET"/>
    <property type="match status" value="1"/>
</dbReference>
<dbReference type="EMBL" id="MU865933">
    <property type="protein sequence ID" value="KAK4450151.1"/>
    <property type="molecule type" value="Genomic_DNA"/>
</dbReference>